<protein>
    <submittedName>
        <fullName evidence="1">Uncharacterized protein</fullName>
    </submittedName>
</protein>
<sequence length="61" mass="6588">MTSECIRRVCWLPPVKIIGQSLSQFGAVLVCNICTLSTWTTLLGMCLVPQGGSAVFDTVEL</sequence>
<dbReference type="EMBL" id="GGEC01044894">
    <property type="protein sequence ID" value="MBX25378.1"/>
    <property type="molecule type" value="Transcribed_RNA"/>
</dbReference>
<evidence type="ECO:0000313" key="1">
    <source>
        <dbReference type="EMBL" id="MBX25378.1"/>
    </source>
</evidence>
<organism evidence="1">
    <name type="scientific">Rhizophora mucronata</name>
    <name type="common">Asiatic mangrove</name>
    <dbReference type="NCBI Taxonomy" id="61149"/>
    <lineage>
        <taxon>Eukaryota</taxon>
        <taxon>Viridiplantae</taxon>
        <taxon>Streptophyta</taxon>
        <taxon>Embryophyta</taxon>
        <taxon>Tracheophyta</taxon>
        <taxon>Spermatophyta</taxon>
        <taxon>Magnoliopsida</taxon>
        <taxon>eudicotyledons</taxon>
        <taxon>Gunneridae</taxon>
        <taxon>Pentapetalae</taxon>
        <taxon>rosids</taxon>
        <taxon>fabids</taxon>
        <taxon>Malpighiales</taxon>
        <taxon>Rhizophoraceae</taxon>
        <taxon>Rhizophora</taxon>
    </lineage>
</organism>
<accession>A0A2P2M583</accession>
<dbReference type="AlphaFoldDB" id="A0A2P2M583"/>
<reference evidence="1" key="1">
    <citation type="submission" date="2018-02" db="EMBL/GenBank/DDBJ databases">
        <title>Rhizophora mucronata_Transcriptome.</title>
        <authorList>
            <person name="Meera S.P."/>
            <person name="Sreeshan A."/>
            <person name="Augustine A."/>
        </authorList>
    </citation>
    <scope>NUCLEOTIDE SEQUENCE</scope>
    <source>
        <tissue evidence="1">Leaf</tissue>
    </source>
</reference>
<name>A0A2P2M583_RHIMU</name>
<proteinExistence type="predicted"/>